<keyword evidence="7 14" id="KW-0067">ATP-binding</keyword>
<dbReference type="RefSeq" id="WP_344378467.1">
    <property type="nucleotide sequence ID" value="NZ_BAAASQ010000022.1"/>
</dbReference>
<keyword evidence="12 13" id="KW-0961">Cell wall biogenesis/degradation</keyword>
<dbReference type="EMBL" id="JBHSIZ010000041">
    <property type="protein sequence ID" value="MFC4961013.1"/>
    <property type="molecule type" value="Genomic_DNA"/>
</dbReference>
<dbReference type="SUPFAM" id="SSF52440">
    <property type="entry name" value="PreATP-grasp domain"/>
    <property type="match status" value="1"/>
</dbReference>
<evidence type="ECO:0000256" key="12">
    <source>
        <dbReference type="ARBA" id="ARBA00023316"/>
    </source>
</evidence>
<comment type="caution">
    <text evidence="16">The sequence shown here is derived from an EMBL/GenBank/DDBJ whole genome shotgun (WGS) entry which is preliminary data.</text>
</comment>
<keyword evidence="10 13" id="KW-0573">Peptidoglycan synthesis</keyword>
<comment type="similarity">
    <text evidence="3 13">Belongs to the D-alanine--D-alanine ligase family.</text>
</comment>
<feature type="domain" description="ATP-grasp" evidence="15">
    <location>
        <begin position="165"/>
        <end position="375"/>
    </location>
</feature>
<keyword evidence="11" id="KW-0464">Manganese</keyword>
<comment type="function">
    <text evidence="13">Cell wall formation.</text>
</comment>
<dbReference type="Gene3D" id="3.30.1490.20">
    <property type="entry name" value="ATP-grasp fold, A domain"/>
    <property type="match status" value="1"/>
</dbReference>
<dbReference type="Proteomes" id="UP001595834">
    <property type="component" value="Unassembled WGS sequence"/>
</dbReference>
<dbReference type="PIRSF" id="PIRSF039102">
    <property type="entry name" value="Ddl/VanB"/>
    <property type="match status" value="1"/>
</dbReference>
<keyword evidence="6 14" id="KW-0547">Nucleotide-binding</keyword>
<dbReference type="InterPro" id="IPR000291">
    <property type="entry name" value="D-Ala_lig_Van_CS"/>
</dbReference>
<dbReference type="HAMAP" id="MF_00047">
    <property type="entry name" value="Dala_Dala_lig"/>
    <property type="match status" value="1"/>
</dbReference>
<accession>A0ABV9UX86</accession>
<evidence type="ECO:0000259" key="15">
    <source>
        <dbReference type="PROSITE" id="PS50975"/>
    </source>
</evidence>
<keyword evidence="9 13" id="KW-0133">Cell shape</keyword>
<dbReference type="NCBIfam" id="NF002528">
    <property type="entry name" value="PRK01966.1-4"/>
    <property type="match status" value="1"/>
</dbReference>
<evidence type="ECO:0000256" key="2">
    <source>
        <dbReference type="ARBA" id="ARBA00001946"/>
    </source>
</evidence>
<dbReference type="PANTHER" id="PTHR23132">
    <property type="entry name" value="D-ALANINE--D-ALANINE LIGASE"/>
    <property type="match status" value="1"/>
</dbReference>
<proteinExistence type="inferred from homology"/>
<dbReference type="PROSITE" id="PS00844">
    <property type="entry name" value="DALA_DALA_LIGASE_2"/>
    <property type="match status" value="1"/>
</dbReference>
<dbReference type="InterPro" id="IPR011095">
    <property type="entry name" value="Dala_Dala_lig_C"/>
</dbReference>
<comment type="cofactor">
    <cofactor evidence="2">
        <name>Mg(2+)</name>
        <dbReference type="ChEBI" id="CHEBI:18420"/>
    </cofactor>
</comment>
<evidence type="ECO:0000256" key="4">
    <source>
        <dbReference type="ARBA" id="ARBA00022598"/>
    </source>
</evidence>
<evidence type="ECO:0000256" key="14">
    <source>
        <dbReference type="PROSITE-ProRule" id="PRU00409"/>
    </source>
</evidence>
<evidence type="ECO:0000256" key="10">
    <source>
        <dbReference type="ARBA" id="ARBA00022984"/>
    </source>
</evidence>
<name>A0ABV9UX86_9ACTN</name>
<keyword evidence="17" id="KW-1185">Reference proteome</keyword>
<evidence type="ECO:0000256" key="9">
    <source>
        <dbReference type="ARBA" id="ARBA00022960"/>
    </source>
</evidence>
<dbReference type="InterPro" id="IPR013815">
    <property type="entry name" value="ATP_grasp_subdomain_1"/>
</dbReference>
<keyword evidence="8" id="KW-0460">Magnesium</keyword>
<dbReference type="NCBIfam" id="TIGR01205">
    <property type="entry name" value="D_ala_D_alaTIGR"/>
    <property type="match status" value="1"/>
</dbReference>
<dbReference type="PROSITE" id="PS50975">
    <property type="entry name" value="ATP_GRASP"/>
    <property type="match status" value="1"/>
</dbReference>
<dbReference type="PROSITE" id="PS00843">
    <property type="entry name" value="DALA_DALA_LIGASE_1"/>
    <property type="match status" value="1"/>
</dbReference>
<evidence type="ECO:0000256" key="8">
    <source>
        <dbReference type="ARBA" id="ARBA00022842"/>
    </source>
</evidence>
<evidence type="ECO:0000256" key="5">
    <source>
        <dbReference type="ARBA" id="ARBA00022723"/>
    </source>
</evidence>
<dbReference type="InterPro" id="IPR016185">
    <property type="entry name" value="PreATP-grasp_dom_sf"/>
</dbReference>
<dbReference type="InterPro" id="IPR005905">
    <property type="entry name" value="D_ala_D_ala"/>
</dbReference>
<protein>
    <recommendedName>
        <fullName evidence="13">D-alanine--D-alanine ligase</fullName>
        <ecNumber evidence="13">6.3.2.4</ecNumber>
    </recommendedName>
    <alternativeName>
        <fullName evidence="13">D-Ala-D-Ala ligase</fullName>
    </alternativeName>
    <alternativeName>
        <fullName evidence="13">D-alanylalanine synthetase</fullName>
    </alternativeName>
</protein>
<dbReference type="GO" id="GO:0016874">
    <property type="term" value="F:ligase activity"/>
    <property type="evidence" value="ECO:0007669"/>
    <property type="project" value="UniProtKB-KW"/>
</dbReference>
<dbReference type="Pfam" id="PF07478">
    <property type="entry name" value="Dala_Dala_lig_C"/>
    <property type="match status" value="1"/>
</dbReference>
<comment type="subcellular location">
    <subcellularLocation>
        <location evidence="13">Cytoplasm</location>
    </subcellularLocation>
</comment>
<evidence type="ECO:0000313" key="16">
    <source>
        <dbReference type="EMBL" id="MFC4961013.1"/>
    </source>
</evidence>
<dbReference type="SUPFAM" id="SSF56059">
    <property type="entry name" value="Glutathione synthetase ATP-binding domain-like"/>
    <property type="match status" value="1"/>
</dbReference>
<evidence type="ECO:0000256" key="7">
    <source>
        <dbReference type="ARBA" id="ARBA00022840"/>
    </source>
</evidence>
<dbReference type="InterPro" id="IPR011127">
    <property type="entry name" value="Dala_Dala_lig_N"/>
</dbReference>
<keyword evidence="4 13" id="KW-0436">Ligase</keyword>
<comment type="pathway">
    <text evidence="13">Cell wall biogenesis; peptidoglycan biosynthesis.</text>
</comment>
<evidence type="ECO:0000256" key="13">
    <source>
        <dbReference type="HAMAP-Rule" id="MF_00047"/>
    </source>
</evidence>
<dbReference type="InterPro" id="IPR011761">
    <property type="entry name" value="ATP-grasp"/>
</dbReference>
<evidence type="ECO:0000313" key="17">
    <source>
        <dbReference type="Proteomes" id="UP001595834"/>
    </source>
</evidence>
<keyword evidence="13" id="KW-0963">Cytoplasm</keyword>
<evidence type="ECO:0000256" key="11">
    <source>
        <dbReference type="ARBA" id="ARBA00023211"/>
    </source>
</evidence>
<organism evidence="16 17">
    <name type="scientific">Streptomyces mauvecolor</name>
    <dbReference type="NCBI Taxonomy" id="58345"/>
    <lineage>
        <taxon>Bacteria</taxon>
        <taxon>Bacillati</taxon>
        <taxon>Actinomycetota</taxon>
        <taxon>Actinomycetes</taxon>
        <taxon>Kitasatosporales</taxon>
        <taxon>Streptomycetaceae</taxon>
        <taxon>Streptomyces</taxon>
    </lineage>
</organism>
<dbReference type="EC" id="6.3.2.4" evidence="13"/>
<evidence type="ECO:0000256" key="3">
    <source>
        <dbReference type="ARBA" id="ARBA00010871"/>
    </source>
</evidence>
<gene>
    <name evidence="13" type="primary">ddl</name>
    <name evidence="16" type="ORF">ACFPFX_32440</name>
</gene>
<keyword evidence="5" id="KW-0479">Metal-binding</keyword>
<dbReference type="Pfam" id="PF01820">
    <property type="entry name" value="Dala_Dala_lig_N"/>
    <property type="match status" value="1"/>
</dbReference>
<dbReference type="Gene3D" id="3.30.470.20">
    <property type="entry name" value="ATP-grasp fold, B domain"/>
    <property type="match status" value="1"/>
</dbReference>
<dbReference type="PANTHER" id="PTHR23132:SF25">
    <property type="entry name" value="D-ALANINE--D-ALANINE LIGASE A"/>
    <property type="match status" value="1"/>
</dbReference>
<reference evidence="17" key="1">
    <citation type="journal article" date="2019" name="Int. J. Syst. Evol. Microbiol.">
        <title>The Global Catalogue of Microorganisms (GCM) 10K type strain sequencing project: providing services to taxonomists for standard genome sequencing and annotation.</title>
        <authorList>
            <consortium name="The Broad Institute Genomics Platform"/>
            <consortium name="The Broad Institute Genome Sequencing Center for Infectious Disease"/>
            <person name="Wu L."/>
            <person name="Ma J."/>
        </authorList>
    </citation>
    <scope>NUCLEOTIDE SEQUENCE [LARGE SCALE GENOMIC DNA]</scope>
    <source>
        <strain evidence="17">CCM 7224</strain>
    </source>
</reference>
<comment type="catalytic activity">
    <reaction evidence="13">
        <text>2 D-alanine + ATP = D-alanyl-D-alanine + ADP + phosphate + H(+)</text>
        <dbReference type="Rhea" id="RHEA:11224"/>
        <dbReference type="ChEBI" id="CHEBI:15378"/>
        <dbReference type="ChEBI" id="CHEBI:30616"/>
        <dbReference type="ChEBI" id="CHEBI:43474"/>
        <dbReference type="ChEBI" id="CHEBI:57416"/>
        <dbReference type="ChEBI" id="CHEBI:57822"/>
        <dbReference type="ChEBI" id="CHEBI:456216"/>
        <dbReference type="EC" id="6.3.2.4"/>
    </reaction>
</comment>
<dbReference type="Gene3D" id="3.40.50.20">
    <property type="match status" value="1"/>
</dbReference>
<sequence>MSSENLPQSPEKQLRKPRVAVVFGGRSSEHGISVVTAGAVLRAIDRTKYDVLPIGITTDGRWALTADEPERMAISDRRTPSVDELAESPDGGVVLPVDPGSREVVYSEPGMVPKALGEVDVVFPMLHGPYGEDGTLQGLLELSGIPYVGAGVLASAVGQDKEYMKRVFTSFGLPVGPYLVVRPREWEQDEKGARQRIADFAGEHGWPLFIKPSRAGSSFGITKVDSFEGLDEAIAEARRHDPKFLVESLLRGREIECGVLEFEDGPRASVPAEIPPVTAHEFYDFEAKYIDSAAGIVPAPIGEEATAEVQRLAVEAFEAASCEGLVRADFFLQDNGEFVINEINTMPGFTPISMYPRMWQESGVEYADLVDKLIQAALRRSTGLR</sequence>
<evidence type="ECO:0000256" key="6">
    <source>
        <dbReference type="ARBA" id="ARBA00022741"/>
    </source>
</evidence>
<comment type="cofactor">
    <cofactor evidence="1">
        <name>Mn(2+)</name>
        <dbReference type="ChEBI" id="CHEBI:29035"/>
    </cofactor>
</comment>
<evidence type="ECO:0000256" key="1">
    <source>
        <dbReference type="ARBA" id="ARBA00001936"/>
    </source>
</evidence>